<feature type="compositionally biased region" description="Polar residues" evidence="1">
    <location>
        <begin position="1"/>
        <end position="10"/>
    </location>
</feature>
<dbReference type="InParanoid" id="A0A0Q2M7P5"/>
<dbReference type="RefSeq" id="WP_055467079.1">
    <property type="nucleotide sequence ID" value="NZ_LKHS01000027.1"/>
</dbReference>
<evidence type="ECO:0000256" key="1">
    <source>
        <dbReference type="SAM" id="MobiDB-lite"/>
    </source>
</evidence>
<reference evidence="2 3" key="1">
    <citation type="submission" date="2015-08" db="EMBL/GenBank/DDBJ databases">
        <title>Antibacterial properties of a collection of Vibrionaceae strains.</title>
        <authorList>
            <person name="Giubergia S."/>
        </authorList>
    </citation>
    <scope>NUCLEOTIDE SEQUENCE [LARGE SCALE GENOMIC DNA]</scope>
    <source>
        <strain evidence="2 3">S0821</strain>
    </source>
</reference>
<name>A0A0Q2M7P5_VIBFU</name>
<evidence type="ECO:0000313" key="3">
    <source>
        <dbReference type="Proteomes" id="UP000051221"/>
    </source>
</evidence>
<dbReference type="AlphaFoldDB" id="A0A0Q2M7P5"/>
<feature type="compositionally biased region" description="Basic residues" evidence="1">
    <location>
        <begin position="11"/>
        <end position="20"/>
    </location>
</feature>
<keyword evidence="3" id="KW-1185">Reference proteome</keyword>
<protein>
    <submittedName>
        <fullName evidence="2">Uncharacterized protein</fullName>
    </submittedName>
</protein>
<proteinExistence type="predicted"/>
<feature type="region of interest" description="Disordered" evidence="1">
    <location>
        <begin position="1"/>
        <end position="20"/>
    </location>
</feature>
<organism evidence="2 3">
    <name type="scientific">Vibrio furnissii</name>
    <dbReference type="NCBI Taxonomy" id="29494"/>
    <lineage>
        <taxon>Bacteria</taxon>
        <taxon>Pseudomonadati</taxon>
        <taxon>Pseudomonadota</taxon>
        <taxon>Gammaproteobacteria</taxon>
        <taxon>Vibrionales</taxon>
        <taxon>Vibrionaceae</taxon>
        <taxon>Vibrio</taxon>
    </lineage>
</organism>
<accession>A0A0Q2M7P5</accession>
<dbReference type="Proteomes" id="UP000051221">
    <property type="component" value="Unassembled WGS sequence"/>
</dbReference>
<dbReference type="EMBL" id="LKHS01000027">
    <property type="protein sequence ID" value="KQH83890.1"/>
    <property type="molecule type" value="Genomic_DNA"/>
</dbReference>
<gene>
    <name evidence="2" type="ORF">AMR76_20805</name>
</gene>
<sequence length="220" mass="26032">MTKKTNSSTRQNKHRFNKYRGKRLKAVPETTRIVSDRVAKFPVRSFMLKSLDICRKDARLRMYRILETLIDAVDWSTLRIGVAKKEFLDPITYKAFMKRHERLHNETIPRSTWYRYIKKITDAGYLNSITARMSTSEGKVFNKPAYKWFTKKFMTELGFKKDWLSQQQEHALKSLKAKGLSNQWRVFKGHSARIAHSMAISLQTAQDYRYYEAEPFSNES</sequence>
<comment type="caution">
    <text evidence="2">The sequence shown here is derived from an EMBL/GenBank/DDBJ whole genome shotgun (WGS) entry which is preliminary data.</text>
</comment>
<evidence type="ECO:0000313" key="2">
    <source>
        <dbReference type="EMBL" id="KQH83890.1"/>
    </source>
</evidence>